<dbReference type="SUPFAM" id="SSF144020">
    <property type="entry name" value="FdhE-like"/>
    <property type="match status" value="1"/>
</dbReference>
<name>A0ABT1MTZ3_9RHOB</name>
<evidence type="ECO:0000256" key="2">
    <source>
        <dbReference type="SAM" id="Phobius"/>
    </source>
</evidence>
<reference evidence="5 6" key="1">
    <citation type="submission" date="2022-03" db="EMBL/GenBank/DDBJ databases">
        <authorList>
            <person name="He Y."/>
        </authorList>
    </citation>
    <scope>NUCLEOTIDE SEQUENCE [LARGE SCALE GENOMIC DNA]</scope>
    <source>
        <strain evidence="5 6">TK19116</strain>
    </source>
</reference>
<evidence type="ECO:0000313" key="5">
    <source>
        <dbReference type="EMBL" id="MCQ0971149.1"/>
    </source>
</evidence>
<evidence type="ECO:0000256" key="3">
    <source>
        <dbReference type="SAM" id="SignalP"/>
    </source>
</evidence>
<keyword evidence="3" id="KW-0732">Signal</keyword>
<organism evidence="5 6">
    <name type="scientific">Paracoccus albicereus</name>
    <dbReference type="NCBI Taxonomy" id="2922394"/>
    <lineage>
        <taxon>Bacteria</taxon>
        <taxon>Pseudomonadati</taxon>
        <taxon>Pseudomonadota</taxon>
        <taxon>Alphaproteobacteria</taxon>
        <taxon>Rhodobacterales</taxon>
        <taxon>Paracoccaceae</taxon>
        <taxon>Paracoccus</taxon>
    </lineage>
</organism>
<evidence type="ECO:0000259" key="4">
    <source>
        <dbReference type="Pfam" id="PF04536"/>
    </source>
</evidence>
<protein>
    <submittedName>
        <fullName evidence="5">TPM domain-containing protein</fullName>
    </submittedName>
</protein>
<feature type="domain" description="TPM" evidence="4">
    <location>
        <begin position="28"/>
        <end position="153"/>
    </location>
</feature>
<evidence type="ECO:0000256" key="1">
    <source>
        <dbReference type="SAM" id="MobiDB-lite"/>
    </source>
</evidence>
<keyword evidence="2" id="KW-1133">Transmembrane helix</keyword>
<feature type="compositionally biased region" description="Gly residues" evidence="1">
    <location>
        <begin position="253"/>
        <end position="264"/>
    </location>
</feature>
<feature type="signal peptide" evidence="3">
    <location>
        <begin position="1"/>
        <end position="17"/>
    </location>
</feature>
<dbReference type="RefSeq" id="WP_255330161.1">
    <property type="nucleotide sequence ID" value="NZ_JAKZEU010000004.1"/>
</dbReference>
<dbReference type="EMBL" id="JAKZEU010000004">
    <property type="protein sequence ID" value="MCQ0971149.1"/>
    <property type="molecule type" value="Genomic_DNA"/>
</dbReference>
<keyword evidence="6" id="KW-1185">Reference proteome</keyword>
<feature type="chain" id="PRO_5045562623" evidence="3">
    <location>
        <begin position="18"/>
        <end position="289"/>
    </location>
</feature>
<feature type="transmembrane region" description="Helical" evidence="2">
    <location>
        <begin position="180"/>
        <end position="198"/>
    </location>
</feature>
<dbReference type="PANTHER" id="PTHR30373:SF2">
    <property type="entry name" value="UPF0603 PROTEIN YGCG"/>
    <property type="match status" value="1"/>
</dbReference>
<sequence length="289" mass="31362">MIRVALVWLCLALPAAAQELPDWDYTSINDFAGLLTNEDIQVLDRALIALHDETGVEGTVVTIEDRARYGGADGLEPFATRLFNDWGVGDARRDDGFMVLVSQGDREVRIELGAGYPASADQAAQRIIDDRIIPEIRADHMSRGIRDGTLDVIQSIARPVAAGDLPGAPHNWADRITGSLSHLLPIGFIGFVLFRIFGRHLARWRRAREVCPKCGSRELMDMTETREGARITWRRCPSCGWTGPERSLPAARGRGGFARGGLRGSGRRSGRGGGFGGGRSSGGGASGRW</sequence>
<dbReference type="Proteomes" id="UP001203945">
    <property type="component" value="Unassembled WGS sequence"/>
</dbReference>
<proteinExistence type="predicted"/>
<dbReference type="PANTHER" id="PTHR30373">
    <property type="entry name" value="UPF0603 PROTEIN YGCG"/>
    <property type="match status" value="1"/>
</dbReference>
<gene>
    <name evidence="5" type="ORF">MLD63_12015</name>
</gene>
<keyword evidence="2" id="KW-0472">Membrane</keyword>
<accession>A0ABT1MTZ3</accession>
<dbReference type="Pfam" id="PF04536">
    <property type="entry name" value="TPM_phosphatase"/>
    <property type="match status" value="1"/>
</dbReference>
<feature type="region of interest" description="Disordered" evidence="1">
    <location>
        <begin position="244"/>
        <end position="289"/>
    </location>
</feature>
<evidence type="ECO:0000313" key="6">
    <source>
        <dbReference type="Proteomes" id="UP001203945"/>
    </source>
</evidence>
<dbReference type="InterPro" id="IPR007621">
    <property type="entry name" value="TPM_dom"/>
</dbReference>
<dbReference type="Gene3D" id="3.10.310.50">
    <property type="match status" value="1"/>
</dbReference>
<dbReference type="InterPro" id="IPR024064">
    <property type="entry name" value="FdhE-like_sf"/>
</dbReference>
<comment type="caution">
    <text evidence="5">The sequence shown here is derived from an EMBL/GenBank/DDBJ whole genome shotgun (WGS) entry which is preliminary data.</text>
</comment>
<feature type="compositionally biased region" description="Gly residues" evidence="1">
    <location>
        <begin position="271"/>
        <end position="289"/>
    </location>
</feature>
<keyword evidence="2" id="KW-0812">Transmembrane</keyword>